<gene>
    <name evidence="8" type="ORF">NKR19_g7604</name>
</gene>
<dbReference type="SUPFAM" id="SSF52540">
    <property type="entry name" value="P-loop containing nucleoside triphosphate hydrolases"/>
    <property type="match status" value="2"/>
</dbReference>
<keyword evidence="4" id="KW-0378">Hydrolase</keyword>
<dbReference type="GO" id="GO:0008094">
    <property type="term" value="F:ATP-dependent activity, acting on DNA"/>
    <property type="evidence" value="ECO:0007669"/>
    <property type="project" value="TreeGrafter"/>
</dbReference>
<dbReference type="Gene3D" id="3.40.50.150">
    <property type="entry name" value="Vaccinia Virus protein VP39"/>
    <property type="match status" value="1"/>
</dbReference>
<dbReference type="InterPro" id="IPR000330">
    <property type="entry name" value="SNF2_N"/>
</dbReference>
<keyword evidence="9" id="KW-1185">Reference proteome</keyword>
<evidence type="ECO:0000256" key="6">
    <source>
        <dbReference type="SAM" id="MobiDB-lite"/>
    </source>
</evidence>
<dbReference type="PANTHER" id="PTHR45626:SF26">
    <property type="entry name" value="FAMILY HELICASE, PUTATIVE (AFU_ORTHOLOGUE AFUA_2G09120)-RELATED"/>
    <property type="match status" value="1"/>
</dbReference>
<dbReference type="InterPro" id="IPR050628">
    <property type="entry name" value="SNF2_RAD54_helicase_TF"/>
</dbReference>
<dbReference type="GO" id="GO:0006281">
    <property type="term" value="P:DNA repair"/>
    <property type="evidence" value="ECO:0007669"/>
    <property type="project" value="TreeGrafter"/>
</dbReference>
<dbReference type="GO" id="GO:0005524">
    <property type="term" value="F:ATP binding"/>
    <property type="evidence" value="ECO:0007669"/>
    <property type="project" value="UniProtKB-KW"/>
</dbReference>
<dbReference type="InterPro" id="IPR014001">
    <property type="entry name" value="Helicase_ATP-bd"/>
</dbReference>
<protein>
    <submittedName>
        <fullName evidence="8">DNA repair protein RAD5</fullName>
    </submittedName>
</protein>
<dbReference type="SUPFAM" id="SSF53335">
    <property type="entry name" value="S-adenosyl-L-methionine-dependent methyltransferases"/>
    <property type="match status" value="1"/>
</dbReference>
<keyword evidence="2" id="KW-0808">Transferase</keyword>
<evidence type="ECO:0000259" key="7">
    <source>
        <dbReference type="PROSITE" id="PS51194"/>
    </source>
</evidence>
<evidence type="ECO:0000256" key="2">
    <source>
        <dbReference type="ARBA" id="ARBA00022679"/>
    </source>
</evidence>
<evidence type="ECO:0000313" key="9">
    <source>
        <dbReference type="Proteomes" id="UP001174691"/>
    </source>
</evidence>
<proteinExistence type="predicted"/>
<dbReference type="SMART" id="SM00487">
    <property type="entry name" value="DEXDc"/>
    <property type="match status" value="1"/>
</dbReference>
<evidence type="ECO:0000256" key="1">
    <source>
        <dbReference type="ARBA" id="ARBA00022603"/>
    </source>
</evidence>
<keyword evidence="1" id="KW-0489">Methyltransferase</keyword>
<dbReference type="GO" id="GO:0008168">
    <property type="term" value="F:methyltransferase activity"/>
    <property type="evidence" value="ECO:0007669"/>
    <property type="project" value="UniProtKB-KW"/>
</dbReference>
<evidence type="ECO:0000313" key="8">
    <source>
        <dbReference type="EMBL" id="KAJ9139013.1"/>
    </source>
</evidence>
<feature type="region of interest" description="Disordered" evidence="6">
    <location>
        <begin position="1391"/>
        <end position="1420"/>
    </location>
</feature>
<keyword evidence="5" id="KW-0067">ATP-binding</keyword>
<dbReference type="GO" id="GO:0016787">
    <property type="term" value="F:hydrolase activity"/>
    <property type="evidence" value="ECO:0007669"/>
    <property type="project" value="UniProtKB-KW"/>
</dbReference>
<dbReference type="InterPro" id="IPR001650">
    <property type="entry name" value="Helicase_C-like"/>
</dbReference>
<dbReference type="Pfam" id="PF00145">
    <property type="entry name" value="DNA_methylase"/>
    <property type="match status" value="1"/>
</dbReference>
<comment type="caution">
    <text evidence="8">The sequence shown here is derived from an EMBL/GenBank/DDBJ whole genome shotgun (WGS) entry which is preliminary data.</text>
</comment>
<dbReference type="InterPro" id="IPR001525">
    <property type="entry name" value="C5_MeTfrase"/>
</dbReference>
<dbReference type="GO" id="GO:0005634">
    <property type="term" value="C:nucleus"/>
    <property type="evidence" value="ECO:0007669"/>
    <property type="project" value="TreeGrafter"/>
</dbReference>
<evidence type="ECO:0000256" key="5">
    <source>
        <dbReference type="ARBA" id="ARBA00022840"/>
    </source>
</evidence>
<evidence type="ECO:0000256" key="3">
    <source>
        <dbReference type="ARBA" id="ARBA00022741"/>
    </source>
</evidence>
<dbReference type="Proteomes" id="UP001174691">
    <property type="component" value="Unassembled WGS sequence"/>
</dbReference>
<feature type="domain" description="Helicase C-terminal" evidence="7">
    <location>
        <begin position="2086"/>
        <end position="2240"/>
    </location>
</feature>
<organism evidence="8 9">
    <name type="scientific">Coniochaeta hoffmannii</name>
    <dbReference type="NCBI Taxonomy" id="91930"/>
    <lineage>
        <taxon>Eukaryota</taxon>
        <taxon>Fungi</taxon>
        <taxon>Dikarya</taxon>
        <taxon>Ascomycota</taxon>
        <taxon>Pezizomycotina</taxon>
        <taxon>Sordariomycetes</taxon>
        <taxon>Sordariomycetidae</taxon>
        <taxon>Coniochaetales</taxon>
        <taxon>Coniochaetaceae</taxon>
        <taxon>Coniochaeta</taxon>
    </lineage>
</organism>
<dbReference type="Pfam" id="PF00176">
    <property type="entry name" value="SNF2-rel_dom"/>
    <property type="match status" value="1"/>
</dbReference>
<dbReference type="InterPro" id="IPR029063">
    <property type="entry name" value="SAM-dependent_MTases_sf"/>
</dbReference>
<dbReference type="InterPro" id="IPR027417">
    <property type="entry name" value="P-loop_NTPase"/>
</dbReference>
<dbReference type="Gene3D" id="3.40.50.300">
    <property type="entry name" value="P-loop containing nucleotide triphosphate hydrolases"/>
    <property type="match status" value="2"/>
</dbReference>
<name>A0AA38R9S8_9PEZI</name>
<evidence type="ECO:0000256" key="4">
    <source>
        <dbReference type="ARBA" id="ARBA00022801"/>
    </source>
</evidence>
<keyword evidence="3" id="KW-0547">Nucleotide-binding</keyword>
<dbReference type="Pfam" id="PF00271">
    <property type="entry name" value="Helicase_C"/>
    <property type="match status" value="1"/>
</dbReference>
<dbReference type="PANTHER" id="PTHR45626">
    <property type="entry name" value="TRANSCRIPTION TERMINATION FACTOR 2-RELATED"/>
    <property type="match status" value="1"/>
</dbReference>
<dbReference type="PROSITE" id="PS51194">
    <property type="entry name" value="HELICASE_CTER"/>
    <property type="match status" value="1"/>
</dbReference>
<dbReference type="GO" id="GO:0032259">
    <property type="term" value="P:methylation"/>
    <property type="evidence" value="ECO:0007669"/>
    <property type="project" value="UniProtKB-KW"/>
</dbReference>
<accession>A0AA38R9S8</accession>
<reference evidence="8" key="1">
    <citation type="submission" date="2022-07" db="EMBL/GenBank/DDBJ databases">
        <title>Fungi with potential for degradation of polypropylene.</title>
        <authorList>
            <person name="Gostincar C."/>
        </authorList>
    </citation>
    <scope>NUCLEOTIDE SEQUENCE</scope>
    <source>
        <strain evidence="8">EXF-13287</strain>
    </source>
</reference>
<dbReference type="EMBL" id="JANBVN010000136">
    <property type="protein sequence ID" value="KAJ9139013.1"/>
    <property type="molecule type" value="Genomic_DNA"/>
</dbReference>
<sequence>MFEAMILKAEKASGNFWSQAAEVPLRLVVATVCSGTEAPLTALDFIQEAGMKLFGTQLVIYQHSFSCEIEPYKQAFIRRNHDPPIIFRNVVELGSSGASRALDASGCYQDIPAEKLDMLIAGTSCVDFSSLNNRKDEKTKVNAFLDYGFSKEDLVGKGEPRSRLAAPTQQFRDAVHKQLSPEGLESIGESMTTFLSTLNFIMDRRPRIIIFENVQTAPWNAMEKFWLPQAGYTAKHVRVDSKDFHVPQDRIRGYLVALDAEAFNQEGMGSGVAQLVHQACQYVFSLKQRASTSVLDFLMDDDDPNYLQARDEITRYGAHGRPKDGRPPNSARPINWDFCQIRHNIHSQQWYLDTVRLFSKATLSHGMIVTIAPPSHSWIEYWARETPRVIDLFDNLYQQLLTRRGCDINFKAAMFNISQNLDRMPIDIAKFGIAPIITPAGMPTLSNLGRPLLGVECLVLQGIPKNRLQLAGESHRELRDLAGNAMTVTVIGAVILATLMAAGKQLVNIQLRSGQEAQFGTGTEASHVDLVDRELVELPDWHLGDFRLDTLGLMKHVGFKHNPLHDFQRDDNPGRLMKLADLKVHLQHSLPGVFTMTMQENGQGFFSSMEERVVHQDGRKYCALVRQLLNHNVFYFSGVKVSIASAVVEYRSQDLLARLTLNRSGDVEWYIFPSRSETLGTSPIGARRRGDQAIAKGVFHGLQSTVDPEMAVWGTWEPVKHSWLVVVAVKRDDCFALDPQTMASSSSPPSHLRTHVQDSIGGHWHARPQCGTAADGLYIRNAGETKKTLFCFKDVDPVGHPMDDHYIISRDIELAETYEYRGDEVKLEVTQMANLGENIKVSVSGYWQPIGPLACFKTRVHSSQKGTDSFHVASCATITGSSEPESCGDTPGLTVLKFQVFVANLPLSPLERRLWTDRWHTISAPEMDEFCRTITFTTNALDKGHLFKPDTNFSFDPLRGVPVELSDDSCIEPPQVRWVKGSNHVVPWEDPHSVREYQMKVKAMPEPLVARVSLDWDRDSMKNPYETPNDVGTPSIYDLPPRPEYGHYLRVQLAVNPRTLASRAAAGLAYGFRPRGFAPAILDGIQCFFQIEIGQLVGPNVRFDSFYDSIRTTEDNTGLKTIEVAEDVLPASFVQKQMELRDEQLRSVKWMLAREMAPAPYLETETEEQVLEALNLRIVGRAAYPNDGSALCSRGGIIAHEIGYGKTVVTIALLELRRTFDIAQSIVERREAAANIWDSHLSFIHLRATLIIVPEHITVQWEEEFKKFSSLEDGDIIIIRRYPDLLKKRLSDLVRAKVIIVATSIFSSAYTDALNLLTEDRPPGGKSDREVEARYRSSLATIRKVVMRYRELPEDISGDQKEGVAVERAKEVVDELNSEYQALCRQWSSAGGRKQANKQQRQGSKKPVVDGDETTAKKPAKVKPMWTATSFLENFSFARIVLDEFSYNNSGITLFLSNALANAKWLLSGTPRCGKLADIVHHGRLLSVHIVRPDPTIPTYLDPITVGPRKTPTAPTEEYRERASHLRSHNFALDRHHAAENFIQHFMRQDKVDLGNFARDNEKVNVYMPTLSQVAYGGIRHDLALAKGNIFNLPFSLRRSLDVATRHSYSGDNAATGTKAADSMMARFAALPMTVDTLKRLLGASDIEILTLKNEVKTAIDKLVWLCHRLSMVKSKVARHHNMRTLIEDVFTAMADARDSWDKWPTASFGGRDAFHQLAAAICPSSAFRHQQGGLEDWLKWRFVEATSFWPDWFDMTDSYIDGLARPERRNELVELATDAILLGISHPLGRVTERTGGVSWLDDHARVLGRVIDDRTRVNFLAKRQAPATEQARAAAVRDTVPNFTTAQLIDFLKKCMKAKRDSFELQGNAKKATMGETKQDLQEHCLSLNLKFSDSNSAGQLTEKILNYVQGHSVKKDFIDKRGIIAPREAFPIPNHEFDRRGGKTEAILEEMTLTYSYLMNCREAWIQAFRRHRLYELLRFVSFSRDQGSVEKYCDACLRRPVCTGHVPGFVVLACGHWLCEEHKAKMDLAGAQGFCPAIGCGAPCGLSPPNTIKFSEQDLLSCPDVRDPSAGRVCLEGGKMPRIVELISETPQDDKVVLFTYIEELAVSVRATLVEQGVSVLCMVTAGPDADLADMLNRFKKGEAKVLIIDPTAEHAAGSNLTIANHVIFAGPIMERDPFIRRMQYRQAVGRCLRRGQEKKVTIYTVVTQGTIDEELYDPELYDPREVDNVVDQVTV</sequence>